<dbReference type="EMBL" id="JAGTAR010000003">
    <property type="protein sequence ID" value="MBR8534515.1"/>
    <property type="molecule type" value="Genomic_DNA"/>
</dbReference>
<dbReference type="GO" id="GO:0002161">
    <property type="term" value="F:aminoacyl-tRNA deacylase activity"/>
    <property type="evidence" value="ECO:0007669"/>
    <property type="project" value="InterPro"/>
</dbReference>
<feature type="domain" description="YbaK/aminoacyl-tRNA synthetase-associated" evidence="5">
    <location>
        <begin position="37"/>
        <end position="147"/>
    </location>
</feature>
<evidence type="ECO:0000256" key="4">
    <source>
        <dbReference type="PIRNR" id="PIRNR006181"/>
    </source>
</evidence>
<reference evidence="6" key="2">
    <citation type="submission" date="2021-04" db="EMBL/GenBank/DDBJ databases">
        <authorList>
            <person name="Zhang T."/>
            <person name="Zhang Y."/>
            <person name="Lu D."/>
            <person name="Zuo D."/>
            <person name="Du Z."/>
        </authorList>
    </citation>
    <scope>NUCLEOTIDE SEQUENCE</scope>
    <source>
        <strain evidence="6">JR1</strain>
    </source>
</reference>
<dbReference type="PIRSF" id="PIRSF006181">
    <property type="entry name" value="EbsC_YbaK"/>
    <property type="match status" value="1"/>
</dbReference>
<dbReference type="Gene3D" id="3.90.960.10">
    <property type="entry name" value="YbaK/aminoacyl-tRNA synthetase-associated domain"/>
    <property type="match status" value="1"/>
</dbReference>
<comment type="similarity">
    <text evidence="1 4">Belongs to the prolyl-tRNA editing family. YbaK/EbsC subfamily.</text>
</comment>
<dbReference type="Pfam" id="PF04073">
    <property type="entry name" value="tRNA_edit"/>
    <property type="match status" value="1"/>
</dbReference>
<dbReference type="AlphaFoldDB" id="A0A941F359"/>
<dbReference type="SUPFAM" id="SSF55826">
    <property type="entry name" value="YbaK/ProRS associated domain"/>
    <property type="match status" value="1"/>
</dbReference>
<organism evidence="6 7">
    <name type="scientific">Carboxylicivirga sediminis</name>
    <dbReference type="NCBI Taxonomy" id="2006564"/>
    <lineage>
        <taxon>Bacteria</taxon>
        <taxon>Pseudomonadati</taxon>
        <taxon>Bacteroidota</taxon>
        <taxon>Bacteroidia</taxon>
        <taxon>Marinilabiliales</taxon>
        <taxon>Marinilabiliaceae</taxon>
        <taxon>Carboxylicivirga</taxon>
    </lineage>
</organism>
<dbReference type="GO" id="GO:0016829">
    <property type="term" value="F:lyase activity"/>
    <property type="evidence" value="ECO:0007669"/>
    <property type="project" value="UniProtKB-KW"/>
</dbReference>
<dbReference type="InterPro" id="IPR007214">
    <property type="entry name" value="YbaK/aa-tRNA-synth-assoc-dom"/>
</dbReference>
<evidence type="ECO:0000256" key="1">
    <source>
        <dbReference type="ARBA" id="ARBA00009798"/>
    </source>
</evidence>
<evidence type="ECO:0000259" key="5">
    <source>
        <dbReference type="Pfam" id="PF04073"/>
    </source>
</evidence>
<keyword evidence="7" id="KW-1185">Reference proteome</keyword>
<protein>
    <recommendedName>
        <fullName evidence="4">Cys-tRNA(Pro)/Cys-tRNA(Cys) deacylase</fullName>
        <ecNumber evidence="4">4.2.-.-</ecNumber>
    </recommendedName>
</protein>
<dbReference type="PANTHER" id="PTHR30411:SF0">
    <property type="entry name" value="CYS-TRNA(PRO)_CYS-TRNA(CYS) DEACYLASE YBAK"/>
    <property type="match status" value="1"/>
</dbReference>
<dbReference type="GO" id="GO:0006412">
    <property type="term" value="P:translation"/>
    <property type="evidence" value="ECO:0007669"/>
    <property type="project" value="UniProtKB-KW"/>
</dbReference>
<keyword evidence="2 4" id="KW-0648">Protein biosynthesis</keyword>
<proteinExistence type="inferred from homology"/>
<evidence type="ECO:0000313" key="6">
    <source>
        <dbReference type="EMBL" id="MBR8534515.1"/>
    </source>
</evidence>
<reference evidence="6" key="1">
    <citation type="journal article" date="2018" name="Int. J. Syst. Evol. Microbiol.">
        <title>Carboxylicivirga sediminis sp. nov., isolated from coastal sediment.</title>
        <authorList>
            <person name="Wang F.Q."/>
            <person name="Ren L.H."/>
            <person name="Zou R.J."/>
            <person name="Sun Y.Z."/>
            <person name="Liu X.J."/>
            <person name="Jiang F."/>
            <person name="Liu L.J."/>
        </authorList>
    </citation>
    <scope>NUCLEOTIDE SEQUENCE</scope>
    <source>
        <strain evidence="6">JR1</strain>
    </source>
</reference>
<dbReference type="Proteomes" id="UP000679220">
    <property type="component" value="Unassembled WGS sequence"/>
</dbReference>
<dbReference type="EC" id="4.2.-.-" evidence="4"/>
<sequence>MGKQIKTNAMRLLDAKKVPHESFHYKVDEANTDGTLVARMNGRDTGLVHKTLVAKSSKNQLFVFIIPINKELDLKKAAQACGEKKIEMLPHKDLLKYTGYIKGGCSPLGMKKLYPTYLEESSLPLGKVIVSGGKKGHIIEIGIDQLLQTINGQLKSLIDLS</sequence>
<dbReference type="RefSeq" id="WP_212188422.1">
    <property type="nucleotide sequence ID" value="NZ_JAGTAR010000003.1"/>
</dbReference>
<evidence type="ECO:0000256" key="2">
    <source>
        <dbReference type="ARBA" id="ARBA00022917"/>
    </source>
</evidence>
<dbReference type="InterPro" id="IPR004369">
    <property type="entry name" value="Prolyl-tRNA_editing_YbaK/EbsC"/>
</dbReference>
<dbReference type="PANTHER" id="PTHR30411">
    <property type="entry name" value="CYTOPLASMIC PROTEIN"/>
    <property type="match status" value="1"/>
</dbReference>
<evidence type="ECO:0000256" key="3">
    <source>
        <dbReference type="ARBA" id="ARBA00023239"/>
    </source>
</evidence>
<dbReference type="CDD" id="cd00002">
    <property type="entry name" value="YbaK_deacylase"/>
    <property type="match status" value="1"/>
</dbReference>
<dbReference type="NCBIfam" id="TIGR00011">
    <property type="entry name" value="YbaK_EbsC"/>
    <property type="match status" value="1"/>
</dbReference>
<dbReference type="InterPro" id="IPR036754">
    <property type="entry name" value="YbaK/aa-tRNA-synt-asso_dom_sf"/>
</dbReference>
<evidence type="ECO:0000313" key="7">
    <source>
        <dbReference type="Proteomes" id="UP000679220"/>
    </source>
</evidence>
<keyword evidence="3 4" id="KW-0456">Lyase</keyword>
<comment type="caution">
    <text evidence="6">The sequence shown here is derived from an EMBL/GenBank/DDBJ whole genome shotgun (WGS) entry which is preliminary data.</text>
</comment>
<name>A0A941F359_9BACT</name>
<accession>A0A941F359</accession>
<gene>
    <name evidence="6" type="primary">ybaK</name>
    <name evidence="6" type="ORF">KDU71_03015</name>
</gene>